<dbReference type="PROSITE" id="PS50977">
    <property type="entry name" value="HTH_TETR_2"/>
    <property type="match status" value="1"/>
</dbReference>
<evidence type="ECO:0000256" key="3">
    <source>
        <dbReference type="ARBA" id="ARBA00023163"/>
    </source>
</evidence>
<reference evidence="6 7" key="1">
    <citation type="submission" date="2020-08" db="EMBL/GenBank/DDBJ databases">
        <title>Genomic Encyclopedia of Type Strains, Phase IV (KMG-IV): sequencing the most valuable type-strain genomes for metagenomic binning, comparative biology and taxonomic classification.</title>
        <authorList>
            <person name="Goeker M."/>
        </authorList>
    </citation>
    <scope>NUCLEOTIDE SEQUENCE [LARGE SCALE GENOMIC DNA]</scope>
    <source>
        <strain evidence="6 7">YIM 65646</strain>
    </source>
</reference>
<name>A0A841F878_9ACTN</name>
<accession>A0A841F878</accession>
<dbReference type="InterPro" id="IPR011075">
    <property type="entry name" value="TetR_C"/>
</dbReference>
<organism evidence="6 7">
    <name type="scientific">Phytomonospora endophytica</name>
    <dbReference type="NCBI Taxonomy" id="714109"/>
    <lineage>
        <taxon>Bacteria</taxon>
        <taxon>Bacillati</taxon>
        <taxon>Actinomycetota</taxon>
        <taxon>Actinomycetes</taxon>
        <taxon>Micromonosporales</taxon>
        <taxon>Micromonosporaceae</taxon>
        <taxon>Phytomonospora</taxon>
    </lineage>
</organism>
<dbReference type="Gene3D" id="1.10.357.10">
    <property type="entry name" value="Tetracycline Repressor, domain 2"/>
    <property type="match status" value="1"/>
</dbReference>
<dbReference type="Pfam" id="PF00440">
    <property type="entry name" value="TetR_N"/>
    <property type="match status" value="1"/>
</dbReference>
<keyword evidence="2 4" id="KW-0238">DNA-binding</keyword>
<dbReference type="InterPro" id="IPR050109">
    <property type="entry name" value="HTH-type_TetR-like_transc_reg"/>
</dbReference>
<dbReference type="InterPro" id="IPR009057">
    <property type="entry name" value="Homeodomain-like_sf"/>
</dbReference>
<dbReference type="Proteomes" id="UP000548476">
    <property type="component" value="Unassembled WGS sequence"/>
</dbReference>
<dbReference type="SUPFAM" id="SSF46689">
    <property type="entry name" value="Homeodomain-like"/>
    <property type="match status" value="1"/>
</dbReference>
<keyword evidence="3" id="KW-0804">Transcription</keyword>
<dbReference type="AlphaFoldDB" id="A0A841F878"/>
<dbReference type="InterPro" id="IPR036271">
    <property type="entry name" value="Tet_transcr_reg_TetR-rel_C_sf"/>
</dbReference>
<evidence type="ECO:0000256" key="2">
    <source>
        <dbReference type="ARBA" id="ARBA00023125"/>
    </source>
</evidence>
<dbReference type="GO" id="GO:0003700">
    <property type="term" value="F:DNA-binding transcription factor activity"/>
    <property type="evidence" value="ECO:0007669"/>
    <property type="project" value="TreeGrafter"/>
</dbReference>
<evidence type="ECO:0000259" key="5">
    <source>
        <dbReference type="PROSITE" id="PS50977"/>
    </source>
</evidence>
<keyword evidence="7" id="KW-1185">Reference proteome</keyword>
<dbReference type="SUPFAM" id="SSF48498">
    <property type="entry name" value="Tetracyclin repressor-like, C-terminal domain"/>
    <property type="match status" value="1"/>
</dbReference>
<gene>
    <name evidence="6" type="ORF">HNR73_000268</name>
</gene>
<evidence type="ECO:0000256" key="1">
    <source>
        <dbReference type="ARBA" id="ARBA00023015"/>
    </source>
</evidence>
<comment type="caution">
    <text evidence="6">The sequence shown here is derived from an EMBL/GenBank/DDBJ whole genome shotgun (WGS) entry which is preliminary data.</text>
</comment>
<feature type="domain" description="HTH tetR-type" evidence="5">
    <location>
        <begin position="6"/>
        <end position="66"/>
    </location>
</feature>
<dbReference type="PANTHER" id="PTHR30055">
    <property type="entry name" value="HTH-TYPE TRANSCRIPTIONAL REGULATOR RUTR"/>
    <property type="match status" value="1"/>
</dbReference>
<dbReference type="InterPro" id="IPR001647">
    <property type="entry name" value="HTH_TetR"/>
</dbReference>
<evidence type="ECO:0000256" key="4">
    <source>
        <dbReference type="PROSITE-ProRule" id="PRU00335"/>
    </source>
</evidence>
<dbReference type="RefSeq" id="WP_184785329.1">
    <property type="nucleotide sequence ID" value="NZ_BONT01000042.1"/>
</dbReference>
<protein>
    <submittedName>
        <fullName evidence="6">AcrR family transcriptional regulator</fullName>
    </submittedName>
</protein>
<proteinExistence type="predicted"/>
<keyword evidence="1" id="KW-0805">Transcription regulation</keyword>
<dbReference type="PANTHER" id="PTHR30055:SF151">
    <property type="entry name" value="TRANSCRIPTIONAL REGULATORY PROTEIN"/>
    <property type="match status" value="1"/>
</dbReference>
<dbReference type="GO" id="GO:0000976">
    <property type="term" value="F:transcription cis-regulatory region binding"/>
    <property type="evidence" value="ECO:0007669"/>
    <property type="project" value="TreeGrafter"/>
</dbReference>
<dbReference type="Pfam" id="PF16925">
    <property type="entry name" value="TetR_C_13"/>
    <property type="match status" value="1"/>
</dbReference>
<evidence type="ECO:0000313" key="6">
    <source>
        <dbReference type="EMBL" id="MBB6032426.1"/>
    </source>
</evidence>
<evidence type="ECO:0000313" key="7">
    <source>
        <dbReference type="Proteomes" id="UP000548476"/>
    </source>
</evidence>
<dbReference type="EMBL" id="JACHGT010000001">
    <property type="protein sequence ID" value="MBB6032426.1"/>
    <property type="molecule type" value="Genomic_DNA"/>
</dbReference>
<sequence length="195" mass="20503">MGRPRATSDEQILAATERAIGALGLPKLTLAVVAGEAGVSPATLVQRFGSKRGLLLAFAAQAAGGLDEAFATVRREHASPLEALHAVLGELSAGMRTREEIANHLGALQLDLTDPEFHAHAATHAHRMDELLAGLLADAVAAGELRPGTEVARLARTVQVVHNGTLVMWAITGGEDLPARLRGELDDLLDNHRMG</sequence>
<feature type="DNA-binding region" description="H-T-H motif" evidence="4">
    <location>
        <begin position="29"/>
        <end position="48"/>
    </location>
</feature>